<evidence type="ECO:0008006" key="5">
    <source>
        <dbReference type="Google" id="ProtNLM"/>
    </source>
</evidence>
<sequence>MGLYREMLLEGLLPDTYTVPYVLKACSESQSLREGQQIHAYSIKTSLASNVFVKNTLMRLYAVCGIIKSVEKVFDEMPIKNVVGWNSMISGLAQQGQSKESLDMFRMMQNMGLKPDSFTIVGVLNSCASLGVLELGEWIHSYINKNHIKADGYVGNALVDMYAKCGSIDQAFNVFQAMRCRDVYSYTAMIVGLAMHGEAKRALDIFSEMLIMGIKPDEVTFVGVLSACSHAGLVEEGRRHFEDMLRQQPRTKKEHYGCMVDLMGRAGLISEAREFINNMPILPDASVWGSLLGACKIHAKVELGESVMEKLVEMEPSKDGAYILMSNIYSSANRWRDALRWRKAMKQNNMKKTPGCSSIEIDGMVHEFRKGENHIPKVKSYASCFKS</sequence>
<dbReference type="AlphaFoldDB" id="A0A6A6MCI2"/>
<protein>
    <recommendedName>
        <fullName evidence="5">Pentacotripeptide-repeat region of PRORP domain-containing protein</fullName>
    </recommendedName>
</protein>
<dbReference type="NCBIfam" id="TIGR00756">
    <property type="entry name" value="PPR"/>
    <property type="match status" value="3"/>
</dbReference>
<organism evidence="3 4">
    <name type="scientific">Hevea brasiliensis</name>
    <name type="common">Para rubber tree</name>
    <name type="synonym">Siphonia brasiliensis</name>
    <dbReference type="NCBI Taxonomy" id="3981"/>
    <lineage>
        <taxon>Eukaryota</taxon>
        <taxon>Viridiplantae</taxon>
        <taxon>Streptophyta</taxon>
        <taxon>Embryophyta</taxon>
        <taxon>Tracheophyta</taxon>
        <taxon>Spermatophyta</taxon>
        <taxon>Magnoliopsida</taxon>
        <taxon>eudicotyledons</taxon>
        <taxon>Gunneridae</taxon>
        <taxon>Pentapetalae</taxon>
        <taxon>rosids</taxon>
        <taxon>fabids</taxon>
        <taxon>Malpighiales</taxon>
        <taxon>Euphorbiaceae</taxon>
        <taxon>Crotonoideae</taxon>
        <taxon>Micrandreae</taxon>
        <taxon>Hevea</taxon>
    </lineage>
</organism>
<evidence type="ECO:0000313" key="3">
    <source>
        <dbReference type="EMBL" id="KAF2309926.1"/>
    </source>
</evidence>
<dbReference type="Gene3D" id="1.25.40.10">
    <property type="entry name" value="Tetratricopeptide repeat domain"/>
    <property type="match status" value="3"/>
</dbReference>
<dbReference type="Pfam" id="PF01535">
    <property type="entry name" value="PPR"/>
    <property type="match status" value="1"/>
</dbReference>
<feature type="repeat" description="PPR" evidence="2">
    <location>
        <begin position="81"/>
        <end position="115"/>
    </location>
</feature>
<dbReference type="Pfam" id="PF20431">
    <property type="entry name" value="E_motif"/>
    <property type="match status" value="1"/>
</dbReference>
<dbReference type="GO" id="GO:0009451">
    <property type="term" value="P:RNA modification"/>
    <property type="evidence" value="ECO:0007669"/>
    <property type="project" value="InterPro"/>
</dbReference>
<proteinExistence type="predicted"/>
<dbReference type="EMBL" id="JAAGAX010000006">
    <property type="protein sequence ID" value="KAF2309926.1"/>
    <property type="molecule type" value="Genomic_DNA"/>
</dbReference>
<dbReference type="Proteomes" id="UP000467840">
    <property type="component" value="Chromosome 14"/>
</dbReference>
<evidence type="ECO:0000256" key="1">
    <source>
        <dbReference type="ARBA" id="ARBA00022737"/>
    </source>
</evidence>
<dbReference type="InterPro" id="IPR046960">
    <property type="entry name" value="PPR_At4g14850-like_plant"/>
</dbReference>
<dbReference type="PROSITE" id="PS51375">
    <property type="entry name" value="PPR"/>
    <property type="match status" value="3"/>
</dbReference>
<dbReference type="InterPro" id="IPR002885">
    <property type="entry name" value="PPR_rpt"/>
</dbReference>
<evidence type="ECO:0000256" key="2">
    <source>
        <dbReference type="PROSITE-ProRule" id="PRU00708"/>
    </source>
</evidence>
<dbReference type="Pfam" id="PF13041">
    <property type="entry name" value="PPR_2"/>
    <property type="match status" value="2"/>
</dbReference>
<dbReference type="PANTHER" id="PTHR47926:SF537">
    <property type="entry name" value="PENTACOTRIPEPTIDE-REPEAT REGION OF PRORP DOMAIN-CONTAINING PROTEIN"/>
    <property type="match status" value="1"/>
</dbReference>
<dbReference type="InterPro" id="IPR011990">
    <property type="entry name" value="TPR-like_helical_dom_sf"/>
</dbReference>
<keyword evidence="1" id="KW-0677">Repeat</keyword>
<comment type="caution">
    <text evidence="3">The sequence shown here is derived from an EMBL/GenBank/DDBJ whole genome shotgun (WGS) entry which is preliminary data.</text>
</comment>
<feature type="repeat" description="PPR" evidence="2">
    <location>
        <begin position="217"/>
        <end position="251"/>
    </location>
</feature>
<evidence type="ECO:0000313" key="4">
    <source>
        <dbReference type="Proteomes" id="UP000467840"/>
    </source>
</evidence>
<feature type="repeat" description="PPR" evidence="2">
    <location>
        <begin position="182"/>
        <end position="216"/>
    </location>
</feature>
<dbReference type="GO" id="GO:0003723">
    <property type="term" value="F:RNA binding"/>
    <property type="evidence" value="ECO:0007669"/>
    <property type="project" value="InterPro"/>
</dbReference>
<dbReference type="FunFam" id="1.25.40.10:FF:000184">
    <property type="entry name" value="Pentatricopeptide repeat-containing protein, chloroplastic"/>
    <property type="match status" value="1"/>
</dbReference>
<name>A0A6A6MCI2_HEVBR</name>
<dbReference type="SUPFAM" id="SSF48452">
    <property type="entry name" value="TPR-like"/>
    <property type="match status" value="1"/>
</dbReference>
<dbReference type="FunFam" id="1.25.40.10:FF:000427">
    <property type="entry name" value="Pentatricopeptide repeat-containing protein chloroplastic"/>
    <property type="match status" value="1"/>
</dbReference>
<reference evidence="3 4" key="1">
    <citation type="journal article" date="2020" name="Mol. Plant">
        <title>The Chromosome-Based Rubber Tree Genome Provides New Insights into Spurge Genome Evolution and Rubber Biosynthesis.</title>
        <authorList>
            <person name="Liu J."/>
            <person name="Shi C."/>
            <person name="Shi C.C."/>
            <person name="Li W."/>
            <person name="Zhang Q.J."/>
            <person name="Zhang Y."/>
            <person name="Li K."/>
            <person name="Lu H.F."/>
            <person name="Shi C."/>
            <person name="Zhu S.T."/>
            <person name="Xiao Z.Y."/>
            <person name="Nan H."/>
            <person name="Yue Y."/>
            <person name="Zhu X.G."/>
            <person name="Wu Y."/>
            <person name="Hong X.N."/>
            <person name="Fan G.Y."/>
            <person name="Tong Y."/>
            <person name="Zhang D."/>
            <person name="Mao C.L."/>
            <person name="Liu Y.L."/>
            <person name="Hao S.J."/>
            <person name="Liu W.Q."/>
            <person name="Lv M.Q."/>
            <person name="Zhang H.B."/>
            <person name="Liu Y."/>
            <person name="Hu-Tang G.R."/>
            <person name="Wang J.P."/>
            <person name="Wang J.H."/>
            <person name="Sun Y.H."/>
            <person name="Ni S.B."/>
            <person name="Chen W.B."/>
            <person name="Zhang X.C."/>
            <person name="Jiao Y.N."/>
            <person name="Eichler E.E."/>
            <person name="Li G.H."/>
            <person name="Liu X."/>
            <person name="Gao L.Z."/>
        </authorList>
    </citation>
    <scope>NUCLEOTIDE SEQUENCE [LARGE SCALE GENOMIC DNA]</scope>
    <source>
        <strain evidence="4">cv. GT1</strain>
        <tissue evidence="3">Leaf</tissue>
    </source>
</reference>
<gene>
    <name evidence="3" type="ORF">GH714_005661</name>
</gene>
<keyword evidence="4" id="KW-1185">Reference proteome</keyword>
<dbReference type="PANTHER" id="PTHR47926">
    <property type="entry name" value="PENTATRICOPEPTIDE REPEAT-CONTAINING PROTEIN"/>
    <property type="match status" value="1"/>
</dbReference>
<accession>A0A6A6MCI2</accession>
<dbReference type="InterPro" id="IPR046848">
    <property type="entry name" value="E_motif"/>
</dbReference>